<name>A0AAV2L4C2_KNICA</name>
<dbReference type="EMBL" id="OZ035843">
    <property type="protein sequence ID" value="CAL1596774.1"/>
    <property type="molecule type" value="Genomic_DNA"/>
</dbReference>
<keyword evidence="3" id="KW-1185">Reference proteome</keyword>
<organism evidence="2 3">
    <name type="scientific">Knipowitschia caucasica</name>
    <name type="common">Caucasian dwarf goby</name>
    <name type="synonym">Pomatoschistus caucasicus</name>
    <dbReference type="NCBI Taxonomy" id="637954"/>
    <lineage>
        <taxon>Eukaryota</taxon>
        <taxon>Metazoa</taxon>
        <taxon>Chordata</taxon>
        <taxon>Craniata</taxon>
        <taxon>Vertebrata</taxon>
        <taxon>Euteleostomi</taxon>
        <taxon>Actinopterygii</taxon>
        <taxon>Neopterygii</taxon>
        <taxon>Teleostei</taxon>
        <taxon>Neoteleostei</taxon>
        <taxon>Acanthomorphata</taxon>
        <taxon>Gobiaria</taxon>
        <taxon>Gobiiformes</taxon>
        <taxon>Gobioidei</taxon>
        <taxon>Gobiidae</taxon>
        <taxon>Gobiinae</taxon>
        <taxon>Knipowitschia</taxon>
    </lineage>
</organism>
<reference evidence="2 3" key="1">
    <citation type="submission" date="2024-04" db="EMBL/GenBank/DDBJ databases">
        <authorList>
            <person name="Waldvogel A.-M."/>
            <person name="Schoenle A."/>
        </authorList>
    </citation>
    <scope>NUCLEOTIDE SEQUENCE [LARGE SCALE GENOMIC DNA]</scope>
</reference>
<evidence type="ECO:0000256" key="1">
    <source>
        <dbReference type="SAM" id="MobiDB-lite"/>
    </source>
</evidence>
<feature type="compositionally biased region" description="Polar residues" evidence="1">
    <location>
        <begin position="75"/>
        <end position="85"/>
    </location>
</feature>
<dbReference type="AlphaFoldDB" id="A0AAV2L4C2"/>
<evidence type="ECO:0000313" key="3">
    <source>
        <dbReference type="Proteomes" id="UP001497482"/>
    </source>
</evidence>
<feature type="region of interest" description="Disordered" evidence="1">
    <location>
        <begin position="59"/>
        <end position="85"/>
    </location>
</feature>
<evidence type="ECO:0000313" key="2">
    <source>
        <dbReference type="EMBL" id="CAL1596774.1"/>
    </source>
</evidence>
<gene>
    <name evidence="2" type="ORF">KC01_LOCUS25399</name>
</gene>
<feature type="region of interest" description="Disordered" evidence="1">
    <location>
        <begin position="1"/>
        <end position="41"/>
    </location>
</feature>
<sequence length="85" mass="8634">MAPRHSWVPPPPEPRGVGAGQKLETGVGLGPKGLGLQPPLQQKSPVLGHILGSAAGSITESDPLLEGSSAVPGRSSITHQLHNPP</sequence>
<dbReference type="Proteomes" id="UP001497482">
    <property type="component" value="Chromosome 21"/>
</dbReference>
<proteinExistence type="predicted"/>
<accession>A0AAV2L4C2</accession>
<protein>
    <submittedName>
        <fullName evidence="2">Uncharacterized protein</fullName>
    </submittedName>
</protein>